<keyword evidence="2" id="KW-1185">Reference proteome</keyword>
<proteinExistence type="predicted"/>
<dbReference type="OrthoDB" id="1438237at2"/>
<name>A0A3D8LIK4_9BACT</name>
<organism evidence="1 2">
    <name type="scientific">Pontibacter diazotrophicus</name>
    <dbReference type="NCBI Taxonomy" id="1400979"/>
    <lineage>
        <taxon>Bacteria</taxon>
        <taxon>Pseudomonadati</taxon>
        <taxon>Bacteroidota</taxon>
        <taxon>Cytophagia</taxon>
        <taxon>Cytophagales</taxon>
        <taxon>Hymenobacteraceae</taxon>
        <taxon>Pontibacter</taxon>
    </lineage>
</organism>
<evidence type="ECO:0000313" key="2">
    <source>
        <dbReference type="Proteomes" id="UP000256708"/>
    </source>
</evidence>
<reference evidence="2" key="1">
    <citation type="submission" date="2018-08" db="EMBL/GenBank/DDBJ databases">
        <authorList>
            <person name="Liu Z.-W."/>
            <person name="Du Z.-J."/>
        </authorList>
    </citation>
    <scope>NUCLEOTIDE SEQUENCE [LARGE SCALE GENOMIC DNA]</scope>
    <source>
        <strain evidence="2">H4X</strain>
    </source>
</reference>
<evidence type="ECO:0000313" key="1">
    <source>
        <dbReference type="EMBL" id="RDV17146.1"/>
    </source>
</evidence>
<accession>A0A3D8LIK4</accession>
<gene>
    <name evidence="1" type="ORF">DXT99_01130</name>
</gene>
<protein>
    <submittedName>
        <fullName evidence="1">Uncharacterized protein</fullName>
    </submittedName>
</protein>
<dbReference type="RefSeq" id="WP_115563666.1">
    <property type="nucleotide sequence ID" value="NZ_QRGR01000001.1"/>
</dbReference>
<comment type="caution">
    <text evidence="1">The sequence shown here is derived from an EMBL/GenBank/DDBJ whole genome shotgun (WGS) entry which is preliminary data.</text>
</comment>
<dbReference type="EMBL" id="QRGR01000001">
    <property type="protein sequence ID" value="RDV17146.1"/>
    <property type="molecule type" value="Genomic_DNA"/>
</dbReference>
<sequence length="175" mass="19841">MKNSRRLYGDARLIEEQLSQMQLMEEAAGGWAAVYKHKDSGAFWMKCYATAAAEGGGYLILIKLPLPTTAELIKLAVHSPYEDEAVAAVFRLLDEEKIEKKDFRLQLVETLERLPLPDLILEQQKCIERVITLSGLNEPDNKREVLHKSAAEVQQDAAYFKDIAERAQRLLAQLQ</sequence>
<dbReference type="AlphaFoldDB" id="A0A3D8LIK4"/>
<dbReference type="Proteomes" id="UP000256708">
    <property type="component" value="Unassembled WGS sequence"/>
</dbReference>